<reference evidence="1" key="1">
    <citation type="submission" date="2021-03" db="EMBL/GenBank/DDBJ databases">
        <title>Genomic Encyclopedia of Type Strains, Phase IV (KMG-IV): sequencing the most valuable type-strain genomes for metagenomic binning, comparative biology and taxonomic classification.</title>
        <authorList>
            <person name="Goeker M."/>
        </authorList>
    </citation>
    <scope>NUCLEOTIDE SEQUENCE</scope>
    <source>
        <strain evidence="1">DSM 107338</strain>
    </source>
</reference>
<dbReference type="OrthoDB" id="2706506at2"/>
<evidence type="ECO:0000313" key="1">
    <source>
        <dbReference type="EMBL" id="MBP2076430.1"/>
    </source>
</evidence>
<keyword evidence="2" id="KW-1185">Reference proteome</keyword>
<name>A0A9X0YSA7_9BACI</name>
<proteinExistence type="predicted"/>
<sequence>MEKEKYYVCIPAGEISQVRFGNNDDFTIYATTEEVAMLRDKLNNMDNAGWGTYIRAHIPIMLYHNDKANDAYDDNLTEVFEMIYKLGDEKSRFHIEEMGILGDNHM</sequence>
<dbReference type="RefSeq" id="WP_149474727.1">
    <property type="nucleotide sequence ID" value="NZ_JAGGMB010000002.1"/>
</dbReference>
<protein>
    <recommendedName>
        <fullName evidence="3">Hydrolase</fullName>
    </recommendedName>
</protein>
<dbReference type="Proteomes" id="UP001138793">
    <property type="component" value="Unassembled WGS sequence"/>
</dbReference>
<organism evidence="1 2">
    <name type="scientific">Oceanobacillus polygoni</name>
    <dbReference type="NCBI Taxonomy" id="1235259"/>
    <lineage>
        <taxon>Bacteria</taxon>
        <taxon>Bacillati</taxon>
        <taxon>Bacillota</taxon>
        <taxon>Bacilli</taxon>
        <taxon>Bacillales</taxon>
        <taxon>Bacillaceae</taxon>
        <taxon>Oceanobacillus</taxon>
    </lineage>
</organism>
<dbReference type="AlphaFoldDB" id="A0A9X0YSA7"/>
<evidence type="ECO:0000313" key="2">
    <source>
        <dbReference type="Proteomes" id="UP001138793"/>
    </source>
</evidence>
<dbReference type="EMBL" id="JAGGMB010000002">
    <property type="protein sequence ID" value="MBP2076430.1"/>
    <property type="molecule type" value="Genomic_DNA"/>
</dbReference>
<comment type="caution">
    <text evidence="1">The sequence shown here is derived from an EMBL/GenBank/DDBJ whole genome shotgun (WGS) entry which is preliminary data.</text>
</comment>
<gene>
    <name evidence="1" type="ORF">J2Z64_000642</name>
</gene>
<accession>A0A9X0YSA7</accession>
<evidence type="ECO:0008006" key="3">
    <source>
        <dbReference type="Google" id="ProtNLM"/>
    </source>
</evidence>